<accession>A0A942DZP6</accession>
<gene>
    <name evidence="2" type="ORF">KEU06_21405</name>
</gene>
<dbReference type="Proteomes" id="UP000680348">
    <property type="component" value="Unassembled WGS sequence"/>
</dbReference>
<keyword evidence="3" id="KW-1185">Reference proteome</keyword>
<evidence type="ECO:0000313" key="3">
    <source>
        <dbReference type="Proteomes" id="UP000680348"/>
    </source>
</evidence>
<reference evidence="2" key="1">
    <citation type="submission" date="2021-04" db="EMBL/GenBank/DDBJ databases">
        <title>Pseudaminobacter soli sp. nov., isolated from paddy soil contaminated by heavy metals.</title>
        <authorList>
            <person name="Zhang K."/>
        </authorList>
    </citation>
    <scope>NUCLEOTIDE SEQUENCE</scope>
    <source>
        <strain evidence="2">19-2017</strain>
    </source>
</reference>
<evidence type="ECO:0000256" key="1">
    <source>
        <dbReference type="SAM" id="SignalP"/>
    </source>
</evidence>
<sequence>MANMIHIRHEVRLAAFLVPLLATGASHAQASLNQEAVDAIVGSQVHEEQARAAAEPQKVISAIEKTAESTTTVRKVSKLDKVEIVFLTDSSRMEGGPPPEVESKLEEHKREIKQLRNEIEGNAMLYHALDSRQVLVKDILAVEFDNANGVLIYAAAKPPTNR</sequence>
<name>A0A942DZP6_9HYPH</name>
<keyword evidence="1" id="KW-0732">Signal</keyword>
<evidence type="ECO:0000313" key="2">
    <source>
        <dbReference type="EMBL" id="MBS3651174.1"/>
    </source>
</evidence>
<proteinExistence type="predicted"/>
<feature type="chain" id="PRO_5037681928" description="PepSY domain-containing protein" evidence="1">
    <location>
        <begin position="29"/>
        <end position="162"/>
    </location>
</feature>
<dbReference type="EMBL" id="JAGWCR010000012">
    <property type="protein sequence ID" value="MBS3651174.1"/>
    <property type="molecule type" value="Genomic_DNA"/>
</dbReference>
<comment type="caution">
    <text evidence="2">The sequence shown here is derived from an EMBL/GenBank/DDBJ whole genome shotgun (WGS) entry which is preliminary data.</text>
</comment>
<protein>
    <recommendedName>
        <fullName evidence="4">PepSY domain-containing protein</fullName>
    </recommendedName>
</protein>
<evidence type="ECO:0008006" key="4">
    <source>
        <dbReference type="Google" id="ProtNLM"/>
    </source>
</evidence>
<feature type="signal peptide" evidence="1">
    <location>
        <begin position="1"/>
        <end position="28"/>
    </location>
</feature>
<dbReference type="RefSeq" id="WP_188256720.1">
    <property type="nucleotide sequence ID" value="NZ_JABVCF010000012.1"/>
</dbReference>
<dbReference type="AlphaFoldDB" id="A0A942DZP6"/>
<organism evidence="2 3">
    <name type="scientific">Pseudaminobacter soli</name>
    <name type="common">ex Zhang et al. 2022</name>
    <dbReference type="NCBI Taxonomy" id="2831468"/>
    <lineage>
        <taxon>Bacteria</taxon>
        <taxon>Pseudomonadati</taxon>
        <taxon>Pseudomonadota</taxon>
        <taxon>Alphaproteobacteria</taxon>
        <taxon>Hyphomicrobiales</taxon>
        <taxon>Phyllobacteriaceae</taxon>
        <taxon>Pseudaminobacter</taxon>
    </lineage>
</organism>